<dbReference type="Proteomes" id="UP000319852">
    <property type="component" value="Chromosome"/>
</dbReference>
<evidence type="ECO:0000313" key="1">
    <source>
        <dbReference type="EMBL" id="QDS97698.1"/>
    </source>
</evidence>
<sequence length="40" mass="4733">MGWKMKVPTGCRLVWVWLETRHKSPKIEKFRQAFDGQLSG</sequence>
<dbReference type="AlphaFoldDB" id="A0A517MS34"/>
<name>A0A517MS34_9BACT</name>
<evidence type="ECO:0000313" key="2">
    <source>
        <dbReference type="Proteomes" id="UP000319852"/>
    </source>
</evidence>
<dbReference type="KEGG" id="amob:HG15A2_09620"/>
<proteinExistence type="predicted"/>
<reference evidence="1 2" key="1">
    <citation type="submission" date="2019-02" db="EMBL/GenBank/DDBJ databases">
        <title>Deep-cultivation of Planctomycetes and their phenomic and genomic characterization uncovers novel biology.</title>
        <authorList>
            <person name="Wiegand S."/>
            <person name="Jogler M."/>
            <person name="Boedeker C."/>
            <person name="Pinto D."/>
            <person name="Vollmers J."/>
            <person name="Rivas-Marin E."/>
            <person name="Kohn T."/>
            <person name="Peeters S.H."/>
            <person name="Heuer A."/>
            <person name="Rast P."/>
            <person name="Oberbeckmann S."/>
            <person name="Bunk B."/>
            <person name="Jeske O."/>
            <person name="Meyerdierks A."/>
            <person name="Storesund J.E."/>
            <person name="Kallscheuer N."/>
            <person name="Luecker S."/>
            <person name="Lage O.M."/>
            <person name="Pohl T."/>
            <person name="Merkel B.J."/>
            <person name="Hornburger P."/>
            <person name="Mueller R.-W."/>
            <person name="Bruemmer F."/>
            <person name="Labrenz M."/>
            <person name="Spormann A.M."/>
            <person name="Op den Camp H."/>
            <person name="Overmann J."/>
            <person name="Amann R."/>
            <person name="Jetten M.S.M."/>
            <person name="Mascher T."/>
            <person name="Medema M.H."/>
            <person name="Devos D.P."/>
            <person name="Kaster A.-K."/>
            <person name="Ovreas L."/>
            <person name="Rohde M."/>
            <person name="Galperin M.Y."/>
            <person name="Jogler C."/>
        </authorList>
    </citation>
    <scope>NUCLEOTIDE SEQUENCE [LARGE SCALE GENOMIC DNA]</scope>
    <source>
        <strain evidence="1 2">HG15A2</strain>
    </source>
</reference>
<keyword evidence="2" id="KW-1185">Reference proteome</keyword>
<dbReference type="EMBL" id="CP036263">
    <property type="protein sequence ID" value="QDS97698.1"/>
    <property type="molecule type" value="Genomic_DNA"/>
</dbReference>
<protein>
    <submittedName>
        <fullName evidence="1">Uncharacterized protein</fullName>
    </submittedName>
</protein>
<accession>A0A517MS34</accession>
<organism evidence="1 2">
    <name type="scientific">Adhaeretor mobilis</name>
    <dbReference type="NCBI Taxonomy" id="1930276"/>
    <lineage>
        <taxon>Bacteria</taxon>
        <taxon>Pseudomonadati</taxon>
        <taxon>Planctomycetota</taxon>
        <taxon>Planctomycetia</taxon>
        <taxon>Pirellulales</taxon>
        <taxon>Lacipirellulaceae</taxon>
        <taxon>Adhaeretor</taxon>
    </lineage>
</organism>
<gene>
    <name evidence="1" type="ORF">HG15A2_09620</name>
</gene>